<keyword evidence="5" id="KW-1185">Reference proteome</keyword>
<dbReference type="PANTHER" id="PTHR45766:SF6">
    <property type="entry name" value="SWI_SNF-RELATED MATRIX-ASSOCIATED ACTIN-DEPENDENT REGULATOR OF CHROMATIN SUBFAMILY A-LIKE PROTEIN 1"/>
    <property type="match status" value="1"/>
</dbReference>
<dbReference type="OrthoDB" id="2801544at2759"/>
<dbReference type="GO" id="GO:0031297">
    <property type="term" value="P:replication fork processing"/>
    <property type="evidence" value="ECO:0007669"/>
    <property type="project" value="TreeGrafter"/>
</dbReference>
<feature type="region of interest" description="Disordered" evidence="2">
    <location>
        <begin position="742"/>
        <end position="769"/>
    </location>
</feature>
<reference evidence="4" key="1">
    <citation type="submission" date="2013-12" db="EMBL/GenBank/DDBJ databases">
        <authorList>
            <person name="Omoto C.K."/>
            <person name="Sibley D."/>
            <person name="Venepally P."/>
            <person name="Hadjithomas M."/>
            <person name="Karamycheva S."/>
            <person name="Brunk B."/>
            <person name="Roos D."/>
            <person name="Caler E."/>
            <person name="Lorenzi H."/>
        </authorList>
    </citation>
    <scope>NUCLEOTIDE SEQUENCE</scope>
</reference>
<proteinExistence type="predicted"/>
<dbReference type="GO" id="GO:0003676">
    <property type="term" value="F:nucleic acid binding"/>
    <property type="evidence" value="ECO:0007669"/>
    <property type="project" value="InterPro"/>
</dbReference>
<dbReference type="RefSeq" id="XP_011129726.1">
    <property type="nucleotide sequence ID" value="XM_011131424.1"/>
</dbReference>
<evidence type="ECO:0000313" key="4">
    <source>
        <dbReference type="EMBL" id="EZG72867.1"/>
    </source>
</evidence>
<dbReference type="GO" id="GO:0016787">
    <property type="term" value="F:hydrolase activity"/>
    <property type="evidence" value="ECO:0007669"/>
    <property type="project" value="UniProtKB-KW"/>
</dbReference>
<dbReference type="eggNOG" id="ENOG502STKT">
    <property type="taxonomic scope" value="Eukaryota"/>
</dbReference>
<keyword evidence="1" id="KW-0378">Hydrolase</keyword>
<keyword evidence="4" id="KW-0540">Nuclease</keyword>
<accession>A0A023B9D3</accession>
<name>A0A023B9D3_GRENI</name>
<dbReference type="GO" id="GO:0006281">
    <property type="term" value="P:DNA repair"/>
    <property type="evidence" value="ECO:0007669"/>
    <property type="project" value="TreeGrafter"/>
</dbReference>
<feature type="region of interest" description="Disordered" evidence="2">
    <location>
        <begin position="498"/>
        <end position="532"/>
    </location>
</feature>
<dbReference type="GeneID" id="22911848"/>
<evidence type="ECO:0000256" key="2">
    <source>
        <dbReference type="SAM" id="MobiDB-lite"/>
    </source>
</evidence>
<dbReference type="EMBL" id="AFNH02000386">
    <property type="protein sequence ID" value="EZG72867.1"/>
    <property type="molecule type" value="Genomic_DNA"/>
</dbReference>
<dbReference type="VEuPathDB" id="CryptoDB:GNI_050260"/>
<dbReference type="InterPro" id="IPR002711">
    <property type="entry name" value="HNH"/>
</dbReference>
<dbReference type="PANTHER" id="PTHR45766">
    <property type="entry name" value="DNA ANNEALING HELICASE AND ENDONUCLEASE ZRANB3 FAMILY MEMBER"/>
    <property type="match status" value="1"/>
</dbReference>
<feature type="compositionally biased region" description="Polar residues" evidence="2">
    <location>
        <begin position="329"/>
        <end position="349"/>
    </location>
</feature>
<protein>
    <submittedName>
        <fullName evidence="4">HNH endonuclease domain protein</fullName>
    </submittedName>
</protein>
<dbReference type="GO" id="GO:0008270">
    <property type="term" value="F:zinc ion binding"/>
    <property type="evidence" value="ECO:0007669"/>
    <property type="project" value="InterPro"/>
</dbReference>
<dbReference type="Proteomes" id="UP000019763">
    <property type="component" value="Unassembled WGS sequence"/>
</dbReference>
<evidence type="ECO:0000259" key="3">
    <source>
        <dbReference type="Pfam" id="PF01844"/>
    </source>
</evidence>
<gene>
    <name evidence="4" type="ORF">GNI_050260</name>
</gene>
<keyword evidence="4" id="KW-0255">Endonuclease</keyword>
<feature type="region of interest" description="Disordered" evidence="2">
    <location>
        <begin position="379"/>
        <end position="398"/>
    </location>
</feature>
<dbReference type="AlphaFoldDB" id="A0A023B9D3"/>
<feature type="domain" description="HNH" evidence="3">
    <location>
        <begin position="689"/>
        <end position="725"/>
    </location>
</feature>
<feature type="region of interest" description="Disordered" evidence="2">
    <location>
        <begin position="250"/>
        <end position="269"/>
    </location>
</feature>
<evidence type="ECO:0000256" key="1">
    <source>
        <dbReference type="ARBA" id="ARBA00022801"/>
    </source>
</evidence>
<dbReference type="InterPro" id="IPR003615">
    <property type="entry name" value="HNH_nuc"/>
</dbReference>
<dbReference type="GO" id="GO:0004519">
    <property type="term" value="F:endonuclease activity"/>
    <property type="evidence" value="ECO:0007669"/>
    <property type="project" value="UniProtKB-KW"/>
</dbReference>
<feature type="compositionally biased region" description="Basic residues" evidence="2">
    <location>
        <begin position="760"/>
        <end position="769"/>
    </location>
</feature>
<feature type="region of interest" description="Disordered" evidence="2">
    <location>
        <begin position="312"/>
        <end position="362"/>
    </location>
</feature>
<dbReference type="CDD" id="cd00085">
    <property type="entry name" value="HNHc"/>
    <property type="match status" value="1"/>
</dbReference>
<sequence length="769" mass="83922">MIQHPAKTRDPTEAKSAGQSDFLVICSFLLDLAQGVRNLPCEAKVDPVDWVHTLFKGSKHFKANEKFITYFMHSMSYYLLPIHATDGVSPTDGVPPTDGVSPTDVEPSVCVEDFFPRDYDPAKALLLFGITSVVRKPPKRRPKFDVYAKSVDYLYALVENVCWSILYDWHKKLARLQNSTCLCGRCFLPPTTEPSLPRAGLGSEGGFCPLRILLALLQSGSDRHNPARGRVVANEQGECRTCQRLYTTKLKPAPSANGPPEESVTCVDDGHVSHSDQDCEDDECGSTDDDCQLVSLSDDDCQLVSLKTTVKTTVSHGSPTTLRKPGRATSKNFTPSQTSKPSQKTNPKQKSTEQGRARPTACKTVSKTVCAKPRVLSCRASQGKGPVSPSVHSEQDADADTSFTAIDWQRYSGDTKGPLFNDGHSPLGVSNIQGVMGVGTSTEEADSPLFPSPLTTTLPMTMATPSMATPSMATPSMATPLMVRVDWKQFEVEPRHVEETGNHGAVLGSRDLAGATEPPPRSGTPPSARRPSKVLDGRFVEYRFLKPEVRNVWETRSKSFCGPGCLYLYKLSSDSSLTRRRVEVRDAGVCSICGIETLAVWATYKSVCADIPHLYCNSTGRSTNKGAIKGEVNNGEETAETCRNVWATLVSPWGPKVTESVGQRISQRILSRQYSEIMRKKTFGLKAGDLWQADHILPVKLGGGVTKSLFNMRTLCVQCHREVTARLAACNNKSLFALPQSSTPTGSTISLGPADNAAKKGAKRWRNRL</sequence>
<comment type="caution">
    <text evidence="4">The sequence shown here is derived from an EMBL/GenBank/DDBJ whole genome shotgun (WGS) entry which is preliminary data.</text>
</comment>
<organism evidence="4 5">
    <name type="scientific">Gregarina niphandrodes</name>
    <name type="common">Septate eugregarine</name>
    <dbReference type="NCBI Taxonomy" id="110365"/>
    <lineage>
        <taxon>Eukaryota</taxon>
        <taxon>Sar</taxon>
        <taxon>Alveolata</taxon>
        <taxon>Apicomplexa</taxon>
        <taxon>Conoidasida</taxon>
        <taxon>Gregarinasina</taxon>
        <taxon>Eugregarinorida</taxon>
        <taxon>Gregarinidae</taxon>
        <taxon>Gregarina</taxon>
    </lineage>
</organism>
<evidence type="ECO:0000313" key="5">
    <source>
        <dbReference type="Proteomes" id="UP000019763"/>
    </source>
</evidence>
<dbReference type="Pfam" id="PF01844">
    <property type="entry name" value="HNH"/>
    <property type="match status" value="1"/>
</dbReference>